<proteinExistence type="predicted"/>
<evidence type="ECO:0000256" key="1">
    <source>
        <dbReference type="SAM" id="SignalP"/>
    </source>
</evidence>
<protein>
    <submittedName>
        <fullName evidence="2">Uncharacterized protein</fullName>
    </submittedName>
</protein>
<keyword evidence="1" id="KW-0732">Signal</keyword>
<accession>A0A9P7XJT7</accession>
<keyword evidence="3" id="KW-1185">Reference proteome</keyword>
<dbReference type="OrthoDB" id="2389004at2759"/>
<sequence length="298" mass="30894">MRTAIFLATALALASTAASAGIDFSYPTDNLFTITSSTRVSAICRSCLIPSIHKSSTFCSKETNPPTVASATAAEHLKCWNSIGKNGDSSPFQTCIVPKNCTLAEASEVHLYYLRQVETTHAEIAASNAGPMGMKFADPVDNLYTISDAVLSTGCKTCIYPLYQKASPDCAKESNPPSVNSATPAEHLKCWEFLGKNKTVYQPCVAQTQCKAGEVTTFQGYVARQAATVKALIEANPTYATSGAVADAPAATSTGTVTGTTGASKPTVLGSGANGLIASGKFVAFGAFVALAATGLVF</sequence>
<evidence type="ECO:0000313" key="3">
    <source>
        <dbReference type="Proteomes" id="UP000707451"/>
    </source>
</evidence>
<gene>
    <name evidence="2" type="ORF">KI688_006539</name>
</gene>
<feature type="chain" id="PRO_5040394326" evidence="1">
    <location>
        <begin position="20"/>
        <end position="298"/>
    </location>
</feature>
<dbReference type="Proteomes" id="UP000707451">
    <property type="component" value="Unassembled WGS sequence"/>
</dbReference>
<comment type="caution">
    <text evidence="2">The sequence shown here is derived from an EMBL/GenBank/DDBJ whole genome shotgun (WGS) entry which is preliminary data.</text>
</comment>
<organism evidence="2 3">
    <name type="scientific">Linnemannia hyalina</name>
    <dbReference type="NCBI Taxonomy" id="64524"/>
    <lineage>
        <taxon>Eukaryota</taxon>
        <taxon>Fungi</taxon>
        <taxon>Fungi incertae sedis</taxon>
        <taxon>Mucoromycota</taxon>
        <taxon>Mortierellomycotina</taxon>
        <taxon>Mortierellomycetes</taxon>
        <taxon>Mortierellales</taxon>
        <taxon>Mortierellaceae</taxon>
        <taxon>Linnemannia</taxon>
    </lineage>
</organism>
<dbReference type="AlphaFoldDB" id="A0A9P7XJT7"/>
<name>A0A9P7XJT7_9FUNG</name>
<feature type="signal peptide" evidence="1">
    <location>
        <begin position="1"/>
        <end position="19"/>
    </location>
</feature>
<reference evidence="2" key="1">
    <citation type="submission" date="2021-06" db="EMBL/GenBank/DDBJ databases">
        <title>Genome Sequence of Mortierella hyaline Strain SCG-10, a Cold-Adapted, Nitrate-Reducing Fungus Isolated from Soil in Minnesota, USA.</title>
        <authorList>
            <person name="Aldossari N."/>
        </authorList>
    </citation>
    <scope>NUCLEOTIDE SEQUENCE</scope>
    <source>
        <strain evidence="2">SCG-10</strain>
    </source>
</reference>
<evidence type="ECO:0000313" key="2">
    <source>
        <dbReference type="EMBL" id="KAG9062207.1"/>
    </source>
</evidence>
<dbReference type="EMBL" id="JAHRHY010000020">
    <property type="protein sequence ID" value="KAG9062207.1"/>
    <property type="molecule type" value="Genomic_DNA"/>
</dbReference>